<comment type="caution">
    <text evidence="6">The sequence shown here is derived from an EMBL/GenBank/DDBJ whole genome shotgun (WGS) entry which is preliminary data.</text>
</comment>
<feature type="domain" description="Carboxylesterase type B" evidence="5">
    <location>
        <begin position="5"/>
        <end position="439"/>
    </location>
</feature>
<dbReference type="GO" id="GO:0016787">
    <property type="term" value="F:hydrolase activity"/>
    <property type="evidence" value="ECO:0007669"/>
    <property type="project" value="UniProtKB-KW"/>
</dbReference>
<gene>
    <name evidence="6" type="ORF">GCM10017596_19950</name>
</gene>
<evidence type="ECO:0000313" key="7">
    <source>
        <dbReference type="Proteomes" id="UP001142325"/>
    </source>
</evidence>
<keyword evidence="7" id="KW-1185">Reference proteome</keyword>
<evidence type="ECO:0000259" key="5">
    <source>
        <dbReference type="Pfam" id="PF00135"/>
    </source>
</evidence>
<keyword evidence="2 3" id="KW-0378">Hydrolase</keyword>
<dbReference type="PANTHER" id="PTHR11559">
    <property type="entry name" value="CARBOXYLESTERASE"/>
    <property type="match status" value="1"/>
</dbReference>
<dbReference type="InterPro" id="IPR002018">
    <property type="entry name" value="CarbesteraseB"/>
</dbReference>
<dbReference type="Gene3D" id="3.40.50.1820">
    <property type="entry name" value="alpha/beta hydrolase"/>
    <property type="match status" value="1"/>
</dbReference>
<dbReference type="Proteomes" id="UP001142325">
    <property type="component" value="Unassembled WGS sequence"/>
</dbReference>
<accession>A0A9W6HUP1</accession>
<evidence type="ECO:0000256" key="3">
    <source>
        <dbReference type="RuleBase" id="RU361235"/>
    </source>
</evidence>
<name>A0A9W6HUP1_9MICO</name>
<dbReference type="AlphaFoldDB" id="A0A9W6HUP1"/>
<dbReference type="RefSeq" id="WP_204939841.1">
    <property type="nucleotide sequence ID" value="NZ_BAAAUM010000002.1"/>
</dbReference>
<reference evidence="6" key="1">
    <citation type="journal article" date="2014" name="Int. J. Syst. Evol. Microbiol.">
        <title>Complete genome sequence of Corynebacterium casei LMG S-19264T (=DSM 44701T), isolated from a smear-ripened cheese.</title>
        <authorList>
            <consortium name="US DOE Joint Genome Institute (JGI-PGF)"/>
            <person name="Walter F."/>
            <person name="Albersmeier A."/>
            <person name="Kalinowski J."/>
            <person name="Ruckert C."/>
        </authorList>
    </citation>
    <scope>NUCLEOTIDE SEQUENCE</scope>
    <source>
        <strain evidence="6">VKM Ac-1958</strain>
    </source>
</reference>
<evidence type="ECO:0000256" key="2">
    <source>
        <dbReference type="ARBA" id="ARBA00022801"/>
    </source>
</evidence>
<dbReference type="EC" id="3.1.1.-" evidence="3"/>
<dbReference type="PROSITE" id="PS00122">
    <property type="entry name" value="CARBOXYLESTERASE_B_1"/>
    <property type="match status" value="1"/>
</dbReference>
<dbReference type="Pfam" id="PF00135">
    <property type="entry name" value="COesterase"/>
    <property type="match status" value="1"/>
</dbReference>
<dbReference type="InterPro" id="IPR050309">
    <property type="entry name" value="Type-B_Carboxylest/Lipase"/>
</dbReference>
<evidence type="ECO:0000256" key="1">
    <source>
        <dbReference type="ARBA" id="ARBA00005964"/>
    </source>
</evidence>
<dbReference type="InterPro" id="IPR019826">
    <property type="entry name" value="Carboxylesterase_B_AS"/>
</dbReference>
<sequence>MSPQRPRVRVSTGEIEGESRDGIDRFLGIPYAAPPFGARRFAEPQAPEARSGVRDASTFGATPPQRPYQGRLQALLPTVTITGEDVLTVNVWAPRDAQHLPVVFWLHGGAFERGTTALPLYDGTAFARDGVIFVSAGYRLGAEGFSVLEGAPRNLGLSDAAAALRWTHAEIAAFGGDPTRITVMGESAGGALAAALLARPDTAEIPAALIVQSGPLSADSPAKAGRVTAALAKRLGVSATVEDFRALTPDQLLDARQAQSAGSTPLRGAPGYLLCLDATSLPRSPEEALRDAQIPVLIGTNTEEYRLWFAPEALSRIRPLQLLLARLALGISRSAVRAYRREFPEATTGEIFGQLATDVLLRAPALRTASARTAPTSVYEFAWTTPLHDLGAAHALELGFVFDALQTDDAIRLAGPDAPHTLAEQMHGDWVRFILGGDPVWPPYGAPSRITRVYDEEIRDVSARRTAALDLLPAARSR</sequence>
<comment type="similarity">
    <text evidence="1 3">Belongs to the type-B carboxylesterase/lipase family.</text>
</comment>
<reference evidence="6" key="2">
    <citation type="submission" date="2023-01" db="EMBL/GenBank/DDBJ databases">
        <authorList>
            <person name="Sun Q."/>
            <person name="Evtushenko L."/>
        </authorList>
    </citation>
    <scope>NUCLEOTIDE SEQUENCE</scope>
    <source>
        <strain evidence="6">VKM Ac-1958</strain>
    </source>
</reference>
<organism evidence="6 7">
    <name type="scientific">Microbacterium keratanolyticum</name>
    <dbReference type="NCBI Taxonomy" id="67574"/>
    <lineage>
        <taxon>Bacteria</taxon>
        <taxon>Bacillati</taxon>
        <taxon>Actinomycetota</taxon>
        <taxon>Actinomycetes</taxon>
        <taxon>Micrococcales</taxon>
        <taxon>Microbacteriaceae</taxon>
        <taxon>Microbacterium</taxon>
    </lineage>
</organism>
<evidence type="ECO:0000313" key="6">
    <source>
        <dbReference type="EMBL" id="GLK02280.1"/>
    </source>
</evidence>
<proteinExistence type="inferred from homology"/>
<dbReference type="InterPro" id="IPR029058">
    <property type="entry name" value="AB_hydrolase_fold"/>
</dbReference>
<protein>
    <recommendedName>
        <fullName evidence="3">Carboxylic ester hydrolase</fullName>
        <ecNumber evidence="3">3.1.1.-</ecNumber>
    </recommendedName>
</protein>
<dbReference type="EMBL" id="BSET01000002">
    <property type="protein sequence ID" value="GLK02280.1"/>
    <property type="molecule type" value="Genomic_DNA"/>
</dbReference>
<feature type="region of interest" description="Disordered" evidence="4">
    <location>
        <begin position="44"/>
        <end position="67"/>
    </location>
</feature>
<dbReference type="SUPFAM" id="SSF53474">
    <property type="entry name" value="alpha/beta-Hydrolases"/>
    <property type="match status" value="1"/>
</dbReference>
<evidence type="ECO:0000256" key="4">
    <source>
        <dbReference type="SAM" id="MobiDB-lite"/>
    </source>
</evidence>